<dbReference type="Proteomes" id="UP000886998">
    <property type="component" value="Unassembled WGS sequence"/>
</dbReference>
<reference evidence="1" key="1">
    <citation type="submission" date="2020-08" db="EMBL/GenBank/DDBJ databases">
        <title>Multicomponent nature underlies the extraordinary mechanical properties of spider dragline silk.</title>
        <authorList>
            <person name="Kono N."/>
            <person name="Nakamura H."/>
            <person name="Mori M."/>
            <person name="Yoshida Y."/>
            <person name="Ohtoshi R."/>
            <person name="Malay A.D."/>
            <person name="Moran D.A.P."/>
            <person name="Tomita M."/>
            <person name="Numata K."/>
            <person name="Arakawa K."/>
        </authorList>
    </citation>
    <scope>NUCLEOTIDE SEQUENCE</scope>
</reference>
<sequence length="119" mass="14250">MEYEVDFDMRKRRREEKNIFLMEGGEFFSICCMLLTGYRSNETSRKGDFWSFPAQEAVIDKRQRWLLKDLRLRCNKSGKVLCFFSADRAAKLFRKELVFGSYLAEERFLCGQREVKLMC</sequence>
<dbReference type="AlphaFoldDB" id="A0A8X6X8Z8"/>
<evidence type="ECO:0000313" key="1">
    <source>
        <dbReference type="EMBL" id="GFY48445.1"/>
    </source>
</evidence>
<name>A0A8X6X8Z8_9ARAC</name>
<gene>
    <name evidence="1" type="ORF">TNIN_335191</name>
</gene>
<dbReference type="EMBL" id="BMAV01006459">
    <property type="protein sequence ID" value="GFY48445.1"/>
    <property type="molecule type" value="Genomic_DNA"/>
</dbReference>
<organism evidence="1 2">
    <name type="scientific">Trichonephila inaurata madagascariensis</name>
    <dbReference type="NCBI Taxonomy" id="2747483"/>
    <lineage>
        <taxon>Eukaryota</taxon>
        <taxon>Metazoa</taxon>
        <taxon>Ecdysozoa</taxon>
        <taxon>Arthropoda</taxon>
        <taxon>Chelicerata</taxon>
        <taxon>Arachnida</taxon>
        <taxon>Araneae</taxon>
        <taxon>Araneomorphae</taxon>
        <taxon>Entelegynae</taxon>
        <taxon>Araneoidea</taxon>
        <taxon>Nephilidae</taxon>
        <taxon>Trichonephila</taxon>
        <taxon>Trichonephila inaurata</taxon>
    </lineage>
</organism>
<proteinExistence type="predicted"/>
<comment type="caution">
    <text evidence="1">The sequence shown here is derived from an EMBL/GenBank/DDBJ whole genome shotgun (WGS) entry which is preliminary data.</text>
</comment>
<accession>A0A8X6X8Z8</accession>
<keyword evidence="2" id="KW-1185">Reference proteome</keyword>
<protein>
    <submittedName>
        <fullName evidence="1">Uncharacterized protein</fullName>
    </submittedName>
</protein>
<evidence type="ECO:0000313" key="2">
    <source>
        <dbReference type="Proteomes" id="UP000886998"/>
    </source>
</evidence>